<name>Q2RXE5_RHORT</name>
<dbReference type="InterPro" id="IPR046357">
    <property type="entry name" value="PPIase_dom_sf"/>
</dbReference>
<evidence type="ECO:0000313" key="12">
    <source>
        <dbReference type="EMBL" id="ABC21200.1"/>
    </source>
</evidence>
<evidence type="ECO:0000256" key="4">
    <source>
        <dbReference type="ARBA" id="ARBA00018370"/>
    </source>
</evidence>
<gene>
    <name evidence="12" type="ordered locus">Rru_A0395</name>
</gene>
<feature type="compositionally biased region" description="Basic and acidic residues" evidence="9">
    <location>
        <begin position="282"/>
        <end position="299"/>
    </location>
</feature>
<dbReference type="EnsemblBacteria" id="ABC21200">
    <property type="protein sequence ID" value="ABC21200"/>
    <property type="gene ID" value="Rru_A0395"/>
</dbReference>
<evidence type="ECO:0000256" key="7">
    <source>
        <dbReference type="ARBA" id="ARBA00031484"/>
    </source>
</evidence>
<dbReference type="Gene3D" id="1.10.8.1040">
    <property type="match status" value="1"/>
</dbReference>
<feature type="chain" id="PRO_5004215026" description="Parvulin-like PPIase" evidence="10">
    <location>
        <begin position="27"/>
        <end position="308"/>
    </location>
</feature>
<dbReference type="PhylomeDB" id="Q2RXE5"/>
<feature type="domain" description="PpiC" evidence="11">
    <location>
        <begin position="141"/>
        <end position="231"/>
    </location>
</feature>
<feature type="signal peptide" evidence="10">
    <location>
        <begin position="1"/>
        <end position="26"/>
    </location>
</feature>
<dbReference type="EMBL" id="CP000230">
    <property type="protein sequence ID" value="ABC21200.1"/>
    <property type="molecule type" value="Genomic_DNA"/>
</dbReference>
<evidence type="ECO:0000256" key="6">
    <source>
        <dbReference type="ARBA" id="ARBA00030642"/>
    </source>
</evidence>
<evidence type="ECO:0000256" key="5">
    <source>
        <dbReference type="ARBA" id="ARBA00023110"/>
    </source>
</evidence>
<dbReference type="HOGENOM" id="CLU_034646_1_0_5"/>
<keyword evidence="8 12" id="KW-0413">Isomerase</keyword>
<comment type="similarity">
    <text evidence="2">Belongs to the PpiC/parvulin rotamase family.</text>
</comment>
<dbReference type="Gene3D" id="3.10.50.40">
    <property type="match status" value="1"/>
</dbReference>
<evidence type="ECO:0000256" key="9">
    <source>
        <dbReference type="SAM" id="MobiDB-lite"/>
    </source>
</evidence>
<dbReference type="PANTHER" id="PTHR47245:SF2">
    <property type="entry name" value="PEPTIDYL-PROLYL CIS-TRANS ISOMERASE HP_0175-RELATED"/>
    <property type="match status" value="1"/>
</dbReference>
<dbReference type="InterPro" id="IPR000297">
    <property type="entry name" value="PPIase_PpiC"/>
</dbReference>
<evidence type="ECO:0000256" key="10">
    <source>
        <dbReference type="SAM" id="SignalP"/>
    </source>
</evidence>
<dbReference type="InterPro" id="IPR027304">
    <property type="entry name" value="Trigger_fact/SurA_dom_sf"/>
</dbReference>
<keyword evidence="10" id="KW-0732">Signal</keyword>
<keyword evidence="13" id="KW-1185">Reference proteome</keyword>
<evidence type="ECO:0000256" key="2">
    <source>
        <dbReference type="ARBA" id="ARBA00007656"/>
    </source>
</evidence>
<evidence type="ECO:0000259" key="11">
    <source>
        <dbReference type="PROSITE" id="PS50198"/>
    </source>
</evidence>
<dbReference type="EC" id="5.2.1.8" evidence="3"/>
<feature type="region of interest" description="Disordered" evidence="9">
    <location>
        <begin position="282"/>
        <end position="308"/>
    </location>
</feature>
<sequence length="308" mass="33016">MMSPRARRLALAGVLALPLFAGPALAADPDPVVAVVNGADVHLSAVQERFAELQASQPQLGGLPLAMVYEQLLNSVVEAELVTEAGRKAGLANDPEVKHRLDRLLDRLIAGAYMQKVVDEDVTDAAVKARYNEMKAEFKPEKEVHARHILLETEDAAKDAIKKIEGGADFTKLASELSTGPSAQTGGDLGFFTKDRMVAPFAEAAFAMKVGEVSKAPTKTEFGWHVIKIEEVRDTTFPPVEEMESHIRDELANAAVEKNVAGLKESAKVKLFAADGKTTLEEAKAAAEKQRAEQEKAGAKDAAPAAKP</sequence>
<dbReference type="InterPro" id="IPR050245">
    <property type="entry name" value="PrsA_foldase"/>
</dbReference>
<dbReference type="AlphaFoldDB" id="Q2RXE5"/>
<comment type="catalytic activity">
    <reaction evidence="1">
        <text>[protein]-peptidylproline (omega=180) = [protein]-peptidylproline (omega=0)</text>
        <dbReference type="Rhea" id="RHEA:16237"/>
        <dbReference type="Rhea" id="RHEA-COMP:10747"/>
        <dbReference type="Rhea" id="RHEA-COMP:10748"/>
        <dbReference type="ChEBI" id="CHEBI:83833"/>
        <dbReference type="ChEBI" id="CHEBI:83834"/>
        <dbReference type="EC" id="5.2.1.8"/>
    </reaction>
</comment>
<dbReference type="Proteomes" id="UP000001929">
    <property type="component" value="Chromosome"/>
</dbReference>
<dbReference type="Pfam" id="PF13616">
    <property type="entry name" value="Rotamase_3"/>
    <property type="match status" value="1"/>
</dbReference>
<evidence type="ECO:0000313" key="13">
    <source>
        <dbReference type="Proteomes" id="UP000001929"/>
    </source>
</evidence>
<evidence type="ECO:0000256" key="8">
    <source>
        <dbReference type="PROSITE-ProRule" id="PRU00278"/>
    </source>
</evidence>
<dbReference type="STRING" id="269796.Rru_A0395"/>
<dbReference type="eggNOG" id="COG0760">
    <property type="taxonomic scope" value="Bacteria"/>
</dbReference>
<dbReference type="PANTHER" id="PTHR47245">
    <property type="entry name" value="PEPTIDYLPROLYL ISOMERASE"/>
    <property type="match status" value="1"/>
</dbReference>
<dbReference type="RefSeq" id="WP_011388154.1">
    <property type="nucleotide sequence ID" value="NC_007643.1"/>
</dbReference>
<keyword evidence="5 8" id="KW-0697">Rotamase</keyword>
<accession>Q2RXE5</accession>
<dbReference type="SUPFAM" id="SSF54534">
    <property type="entry name" value="FKBP-like"/>
    <property type="match status" value="1"/>
</dbReference>
<proteinExistence type="inferred from homology"/>
<organism evidence="12 13">
    <name type="scientific">Rhodospirillum rubrum (strain ATCC 11170 / ATH 1.1.1 / DSM 467 / LMG 4362 / NCIMB 8255 / S1)</name>
    <dbReference type="NCBI Taxonomy" id="269796"/>
    <lineage>
        <taxon>Bacteria</taxon>
        <taxon>Pseudomonadati</taxon>
        <taxon>Pseudomonadota</taxon>
        <taxon>Alphaproteobacteria</taxon>
        <taxon>Rhodospirillales</taxon>
        <taxon>Rhodospirillaceae</taxon>
        <taxon>Rhodospirillum</taxon>
    </lineage>
</organism>
<dbReference type="PROSITE" id="PS50198">
    <property type="entry name" value="PPIC_PPIASE_2"/>
    <property type="match status" value="1"/>
</dbReference>
<dbReference type="GO" id="GO:0003755">
    <property type="term" value="F:peptidyl-prolyl cis-trans isomerase activity"/>
    <property type="evidence" value="ECO:0007669"/>
    <property type="project" value="UniProtKB-KW"/>
</dbReference>
<dbReference type="PATRIC" id="fig|269796.9.peg.451"/>
<dbReference type="KEGG" id="rru:Rru_A0395"/>
<dbReference type="SUPFAM" id="SSF109998">
    <property type="entry name" value="Triger factor/SurA peptide-binding domain-like"/>
    <property type="match status" value="1"/>
</dbReference>
<protein>
    <recommendedName>
        <fullName evidence="4">Parvulin-like PPIase</fullName>
        <ecNumber evidence="3">5.2.1.8</ecNumber>
    </recommendedName>
    <alternativeName>
        <fullName evidence="6">Peptidyl-prolyl cis-trans isomerase plp</fullName>
    </alternativeName>
    <alternativeName>
        <fullName evidence="7">Rotamase plp</fullName>
    </alternativeName>
</protein>
<evidence type="ECO:0000256" key="3">
    <source>
        <dbReference type="ARBA" id="ARBA00013194"/>
    </source>
</evidence>
<evidence type="ECO:0000256" key="1">
    <source>
        <dbReference type="ARBA" id="ARBA00000971"/>
    </source>
</evidence>
<reference evidence="12 13" key="1">
    <citation type="journal article" date="2011" name="Stand. Genomic Sci.">
        <title>Complete genome sequence of Rhodospirillum rubrum type strain (S1).</title>
        <authorList>
            <person name="Munk A.C."/>
            <person name="Copeland A."/>
            <person name="Lucas S."/>
            <person name="Lapidus A."/>
            <person name="Del Rio T.G."/>
            <person name="Barry K."/>
            <person name="Detter J.C."/>
            <person name="Hammon N."/>
            <person name="Israni S."/>
            <person name="Pitluck S."/>
            <person name="Brettin T."/>
            <person name="Bruce D."/>
            <person name="Han C."/>
            <person name="Tapia R."/>
            <person name="Gilna P."/>
            <person name="Schmutz J."/>
            <person name="Larimer F."/>
            <person name="Land M."/>
            <person name="Kyrpides N.C."/>
            <person name="Mavromatis K."/>
            <person name="Richardson P."/>
            <person name="Rohde M."/>
            <person name="Goker M."/>
            <person name="Klenk H.P."/>
            <person name="Zhang Y."/>
            <person name="Roberts G.P."/>
            <person name="Reslewic S."/>
            <person name="Schwartz D.C."/>
        </authorList>
    </citation>
    <scope>NUCLEOTIDE SEQUENCE [LARGE SCALE GENOMIC DNA]</scope>
    <source>
        <strain evidence="13">ATCC 11170 / ATH 1.1.1 / DSM 467 / LMG 4362 / NCIMB 8255 / S1</strain>
    </source>
</reference>